<name>A0A1X2GUK5_9FUNG</name>
<organism evidence="2 3">
    <name type="scientific">Hesseltinella vesiculosa</name>
    <dbReference type="NCBI Taxonomy" id="101127"/>
    <lineage>
        <taxon>Eukaryota</taxon>
        <taxon>Fungi</taxon>
        <taxon>Fungi incertae sedis</taxon>
        <taxon>Mucoromycota</taxon>
        <taxon>Mucoromycotina</taxon>
        <taxon>Mucoromycetes</taxon>
        <taxon>Mucorales</taxon>
        <taxon>Cunninghamellaceae</taxon>
        <taxon>Hesseltinella</taxon>
    </lineage>
</organism>
<keyword evidence="3" id="KW-1185">Reference proteome</keyword>
<protein>
    <submittedName>
        <fullName evidence="2">Uncharacterized protein</fullName>
    </submittedName>
</protein>
<dbReference type="OrthoDB" id="2270197at2759"/>
<feature type="region of interest" description="Disordered" evidence="1">
    <location>
        <begin position="1"/>
        <end position="80"/>
    </location>
</feature>
<reference evidence="2 3" key="1">
    <citation type="submission" date="2016-07" db="EMBL/GenBank/DDBJ databases">
        <title>Pervasive Adenine N6-methylation of Active Genes in Fungi.</title>
        <authorList>
            <consortium name="DOE Joint Genome Institute"/>
            <person name="Mondo S.J."/>
            <person name="Dannebaum R.O."/>
            <person name="Kuo R.C."/>
            <person name="Labutti K."/>
            <person name="Haridas S."/>
            <person name="Kuo A."/>
            <person name="Salamov A."/>
            <person name="Ahrendt S.R."/>
            <person name="Lipzen A."/>
            <person name="Sullivan W."/>
            <person name="Andreopoulos W.B."/>
            <person name="Clum A."/>
            <person name="Lindquist E."/>
            <person name="Daum C."/>
            <person name="Ramamoorthy G.K."/>
            <person name="Gryganskyi A."/>
            <person name="Culley D."/>
            <person name="Magnuson J.K."/>
            <person name="James T.Y."/>
            <person name="O'Malley M.A."/>
            <person name="Stajich J.E."/>
            <person name="Spatafora J.W."/>
            <person name="Visel A."/>
            <person name="Grigoriev I.V."/>
        </authorList>
    </citation>
    <scope>NUCLEOTIDE SEQUENCE [LARGE SCALE GENOMIC DNA]</scope>
    <source>
        <strain evidence="2 3">NRRL 3301</strain>
    </source>
</reference>
<dbReference type="EMBL" id="MCGT01000003">
    <property type="protein sequence ID" value="ORX61714.1"/>
    <property type="molecule type" value="Genomic_DNA"/>
</dbReference>
<evidence type="ECO:0000256" key="1">
    <source>
        <dbReference type="SAM" id="MobiDB-lite"/>
    </source>
</evidence>
<gene>
    <name evidence="2" type="ORF">DM01DRAFT_307410</name>
</gene>
<sequence>MADAATVKLPRTLRPMSPSHPPAFNDEYHGPSSPSPPPNSPLYDTQVASYFASPIGEASDRPRQTSVIPMDAQITSGSVPTTKPMPFHKWKWLLFHQLKAHIQDYREQELLQLWYANQQDRSKLEIEHVARYLLPIAEAMRRSTMVETFRKACPI</sequence>
<accession>A0A1X2GUK5</accession>
<dbReference type="Proteomes" id="UP000242146">
    <property type="component" value="Unassembled WGS sequence"/>
</dbReference>
<dbReference type="AlphaFoldDB" id="A0A1X2GUK5"/>
<comment type="caution">
    <text evidence="2">The sequence shown here is derived from an EMBL/GenBank/DDBJ whole genome shotgun (WGS) entry which is preliminary data.</text>
</comment>
<proteinExistence type="predicted"/>
<evidence type="ECO:0000313" key="2">
    <source>
        <dbReference type="EMBL" id="ORX61714.1"/>
    </source>
</evidence>
<evidence type="ECO:0000313" key="3">
    <source>
        <dbReference type="Proteomes" id="UP000242146"/>
    </source>
</evidence>
<feature type="non-terminal residue" evidence="2">
    <location>
        <position position="155"/>
    </location>
</feature>